<dbReference type="PANTHER" id="PTHR10093">
    <property type="entry name" value="IRON-SULFUR CLUSTER ASSEMBLY ENZYME NIFU HOMOLOG"/>
    <property type="match status" value="1"/>
</dbReference>
<dbReference type="GO" id="GO:0016226">
    <property type="term" value="P:iron-sulfur cluster assembly"/>
    <property type="evidence" value="ECO:0007669"/>
    <property type="project" value="InterPro"/>
</dbReference>
<dbReference type="CDD" id="cd06664">
    <property type="entry name" value="IscU_like"/>
    <property type="match status" value="1"/>
</dbReference>
<comment type="caution">
    <text evidence="2">The sequence shown here is derived from an EMBL/GenBank/DDBJ whole genome shotgun (WGS) entry which is preliminary data.</text>
</comment>
<dbReference type="GO" id="GO:0005506">
    <property type="term" value="F:iron ion binding"/>
    <property type="evidence" value="ECO:0007669"/>
    <property type="project" value="InterPro"/>
</dbReference>
<reference evidence="2 3" key="1">
    <citation type="journal article" date="2016" name="Nat. Microbiol.">
        <title>Genomic inference of the metabolism of cosmopolitan subsurface Archaea, Hadesarchaea.</title>
        <authorList>
            <person name="Baker B.J."/>
            <person name="Saw J.H."/>
            <person name="Lind A.E."/>
            <person name="Lazar C.S."/>
            <person name="Hinrichs K.-U."/>
            <person name="Teske A.P."/>
            <person name="Ettema T.J."/>
        </authorList>
    </citation>
    <scope>NUCLEOTIDE SEQUENCE [LARGE SCALE GENOMIC DNA]</scope>
</reference>
<feature type="domain" description="NIF system FeS cluster assembly NifU N-terminal" evidence="1">
    <location>
        <begin position="3"/>
        <end position="122"/>
    </location>
</feature>
<dbReference type="STRING" id="1776334.APZ16_04145"/>
<name>A0A147K144_HADYE</name>
<evidence type="ECO:0000259" key="1">
    <source>
        <dbReference type="Pfam" id="PF01592"/>
    </source>
</evidence>
<dbReference type="AlphaFoldDB" id="A0A147K144"/>
<dbReference type="SUPFAM" id="SSF82649">
    <property type="entry name" value="SufE/NifU"/>
    <property type="match status" value="1"/>
</dbReference>
<sequence>MLKYSEKLLERFRNPKHIGEMENPTVVAEEGDPQCGDMFRLYLKIEDDRIVDAKFLSFGCAANIATGDMTVELVKGKTVAEAERLQIKEIADALGGLPLIKMHCAVLSYKTLKKALAEYRKSRAGSVSPPQG</sequence>
<dbReference type="InterPro" id="IPR002871">
    <property type="entry name" value="NIF_FeS_clus_asmbl_NifU_N"/>
</dbReference>
<dbReference type="Proteomes" id="UP000074294">
    <property type="component" value="Unassembled WGS sequence"/>
</dbReference>
<dbReference type="EMBL" id="LQMQ01000005">
    <property type="protein sequence ID" value="KUO42536.1"/>
    <property type="molecule type" value="Genomic_DNA"/>
</dbReference>
<evidence type="ECO:0000313" key="2">
    <source>
        <dbReference type="EMBL" id="KUO42536.1"/>
    </source>
</evidence>
<organism evidence="2 3">
    <name type="scientific">Hadarchaeum yellowstonense</name>
    <dbReference type="NCBI Taxonomy" id="1776334"/>
    <lineage>
        <taxon>Archaea</taxon>
        <taxon>Methanobacteriati</taxon>
        <taxon>Candidatus Hadarchaeota</taxon>
        <taxon>Candidatus Hadarchaeia</taxon>
        <taxon>Candidatus Hadarchaeales</taxon>
        <taxon>Candidatus Hadarchaeaceae</taxon>
        <taxon>Candidatus Hadarchaeum</taxon>
    </lineage>
</organism>
<accession>A0A147K144</accession>
<dbReference type="GO" id="GO:0051536">
    <property type="term" value="F:iron-sulfur cluster binding"/>
    <property type="evidence" value="ECO:0007669"/>
    <property type="project" value="InterPro"/>
</dbReference>
<dbReference type="Pfam" id="PF01592">
    <property type="entry name" value="NifU_N"/>
    <property type="match status" value="1"/>
</dbReference>
<evidence type="ECO:0000313" key="3">
    <source>
        <dbReference type="Proteomes" id="UP000074294"/>
    </source>
</evidence>
<dbReference type="Gene3D" id="3.90.1010.10">
    <property type="match status" value="1"/>
</dbReference>
<proteinExistence type="predicted"/>
<gene>
    <name evidence="2" type="ORF">APZ16_04145</name>
</gene>
<protein>
    <submittedName>
        <fullName evidence="2">Iron-sulfur cluster assembly scaffold protein</fullName>
    </submittedName>
</protein>